<sequence>MVPDPKQKDKFIRSRNKDQTIVTRRSNTLWNVMASDETCLLVFLAEVARLREVISPCPRWRISHWAIRQKALQSIRENLPSRGSSGKQWHQVSDAFVYAIGALGSSAVRSSIHPSRASNHQLIPLFQTMFTDKPAALHHLAAVRELVRLKGGIATFDRFARRAVVWCELHVCAAYQLSPTIAPRSAPPPPPHANTTTWPSSSSFPPAFLPTVAAAHARTLAHLDDSSDSSDFFSNVHGGSPPSSSPLAPILHALTLVSISTTAVWQPHFHPSPAARDAAAAVLDHAAHALLVQLAALGDDNEGNRVDEIEDDDDDGGGDDDDGSGRSNGHRLLYTAVLLHAAHVYLWAALSDLPAAAWMHGVFLERLRGAVLRFRAGAVVLADDDEEEEEEEDEAEEARWRQGTSETVGSRGMQQRRRRQRQRGSLLSYEGEGGGLLWALVVGWFAAERSGAMAKELAAWFEDGIEELLLRGGDGDVERAARLVADFPGTDAFRRGWHCLLLRERFRAWRCRRR</sequence>
<comment type="caution">
    <text evidence="2">The sequence shown here is derived from an EMBL/GenBank/DDBJ whole genome shotgun (WGS) entry which is preliminary data.</text>
</comment>
<organism evidence="2 3">
    <name type="scientific">Diplodia seriata</name>
    <dbReference type="NCBI Taxonomy" id="420778"/>
    <lineage>
        <taxon>Eukaryota</taxon>
        <taxon>Fungi</taxon>
        <taxon>Dikarya</taxon>
        <taxon>Ascomycota</taxon>
        <taxon>Pezizomycotina</taxon>
        <taxon>Dothideomycetes</taxon>
        <taxon>Dothideomycetes incertae sedis</taxon>
        <taxon>Botryosphaeriales</taxon>
        <taxon>Botryosphaeriaceae</taxon>
        <taxon>Diplodia</taxon>
    </lineage>
</organism>
<evidence type="ECO:0000313" key="3">
    <source>
        <dbReference type="Proteomes" id="UP001430584"/>
    </source>
</evidence>
<reference evidence="2 3" key="1">
    <citation type="submission" date="2024-02" db="EMBL/GenBank/DDBJ databases">
        <title>De novo assembly and annotation of 12 fungi associated with fruit tree decline syndrome in Ontario, Canada.</title>
        <authorList>
            <person name="Sulman M."/>
            <person name="Ellouze W."/>
            <person name="Ilyukhin E."/>
        </authorList>
    </citation>
    <scope>NUCLEOTIDE SEQUENCE [LARGE SCALE GENOMIC DNA]</scope>
    <source>
        <strain evidence="2 3">FDS-637</strain>
    </source>
</reference>
<keyword evidence="3" id="KW-1185">Reference proteome</keyword>
<dbReference type="RefSeq" id="XP_066631082.1">
    <property type="nucleotide sequence ID" value="XM_066778645.1"/>
</dbReference>
<feature type="region of interest" description="Disordered" evidence="1">
    <location>
        <begin position="302"/>
        <end position="324"/>
    </location>
</feature>
<protein>
    <submittedName>
        <fullName evidence="2">Uncharacterized protein</fullName>
    </submittedName>
</protein>
<evidence type="ECO:0000313" key="2">
    <source>
        <dbReference type="EMBL" id="KAL0258053.1"/>
    </source>
</evidence>
<feature type="compositionally biased region" description="Acidic residues" evidence="1">
    <location>
        <begin position="308"/>
        <end position="322"/>
    </location>
</feature>
<proteinExistence type="predicted"/>
<evidence type="ECO:0000256" key="1">
    <source>
        <dbReference type="SAM" id="MobiDB-lite"/>
    </source>
</evidence>
<feature type="region of interest" description="Disordered" evidence="1">
    <location>
        <begin position="383"/>
        <end position="419"/>
    </location>
</feature>
<name>A0ABR3CBT0_9PEZI</name>
<accession>A0ABR3CBT0</accession>
<dbReference type="GeneID" id="92011309"/>
<dbReference type="Proteomes" id="UP001430584">
    <property type="component" value="Unassembled WGS sequence"/>
</dbReference>
<dbReference type="EMBL" id="JAJVCZ030000007">
    <property type="protein sequence ID" value="KAL0258053.1"/>
    <property type="molecule type" value="Genomic_DNA"/>
</dbReference>
<gene>
    <name evidence="2" type="ORF">SLS55_007224</name>
</gene>
<feature type="compositionally biased region" description="Acidic residues" evidence="1">
    <location>
        <begin position="383"/>
        <end position="396"/>
    </location>
</feature>